<dbReference type="VEuPathDB" id="TrichDB:TVAGG3_0767660"/>
<name>A2EAT9_TRIV3</name>
<feature type="compositionally biased region" description="Acidic residues" evidence="1">
    <location>
        <begin position="548"/>
        <end position="565"/>
    </location>
</feature>
<feature type="transmembrane region" description="Helical" evidence="2">
    <location>
        <begin position="77"/>
        <end position="97"/>
    </location>
</feature>
<dbReference type="Proteomes" id="UP000001542">
    <property type="component" value="Unassembled WGS sequence"/>
</dbReference>
<keyword evidence="2" id="KW-0472">Membrane</keyword>
<dbReference type="PANTHER" id="PTHR34993:SF1">
    <property type="entry name" value="TRANSMEMBRANE PROTEIN"/>
    <property type="match status" value="1"/>
</dbReference>
<feature type="transmembrane region" description="Helical" evidence="2">
    <location>
        <begin position="247"/>
        <end position="270"/>
    </location>
</feature>
<feature type="region of interest" description="Disordered" evidence="1">
    <location>
        <begin position="436"/>
        <end position="657"/>
    </location>
</feature>
<feature type="compositionally biased region" description="Basic and acidic residues" evidence="1">
    <location>
        <begin position="436"/>
        <end position="462"/>
    </location>
</feature>
<feature type="transmembrane region" description="Helical" evidence="2">
    <location>
        <begin position="397"/>
        <end position="420"/>
    </location>
</feature>
<feature type="transmembrane region" description="Helical" evidence="2">
    <location>
        <begin position="708"/>
        <end position="729"/>
    </location>
</feature>
<evidence type="ECO:0000313" key="3">
    <source>
        <dbReference type="EMBL" id="EAY10184.1"/>
    </source>
</evidence>
<reference evidence="3" key="1">
    <citation type="submission" date="2006-10" db="EMBL/GenBank/DDBJ databases">
        <authorList>
            <person name="Amadeo P."/>
            <person name="Zhao Q."/>
            <person name="Wortman J."/>
            <person name="Fraser-Liggett C."/>
            <person name="Carlton J."/>
        </authorList>
    </citation>
    <scope>NUCLEOTIDE SEQUENCE</scope>
    <source>
        <strain evidence="3">G3</strain>
    </source>
</reference>
<evidence type="ECO:0000313" key="4">
    <source>
        <dbReference type="Proteomes" id="UP000001542"/>
    </source>
</evidence>
<feature type="compositionally biased region" description="Basic and acidic residues" evidence="1">
    <location>
        <begin position="566"/>
        <end position="635"/>
    </location>
</feature>
<dbReference type="AlphaFoldDB" id="A2EAT9"/>
<evidence type="ECO:0000256" key="2">
    <source>
        <dbReference type="SAM" id="Phobius"/>
    </source>
</evidence>
<sequence>MFDDLKFAPSEEQFTMQKTIITTEMDPEEYLKTVRESITVKKPILWIDIIKTLIGIGLFVCAYYGRNLIYVYPDCAFFGSYLFISGFTGLFQCIRNIKYKVKAIFKKHAFTVFTLCLDIFYIPILTYFLQMMLFTHVQCPAGYFWGASKADYLAKGQGYCMPCANTLEGRYPGYSGFFNNNNNYTQSHYDEFKSRNPGIYNEKIYTINKTTARISEYCTMMYSGNPIRVLRSDNAIYFDIEILQNNLLFLFWAIQFIMIGTPVLYFLFIYRARKQPKTIAAYGETEEYRWHVLMNRVETVGAKYCKDLTENNAYWSCLKIIYKFFVLLVTTFAEFSHKSIIICLPMHILMLVTTLIRKPYFSFLNNLIDMILYGINAFVGFMAFIIVYATIPPKVNSGFVVTADIIGVAATIGVMIANILDKKKLVDPTRLTDNDEKRLKLQKEKENAEKKKKEGKEKANKDKKGKKKKDNGKKKNSKRRHPNKKADDLLDYSDYDEYDENDNTKSKRKRGSEDDMSDLSESEEKMQEKSESLDDKRKEKKKDLSDNVNEDELSDLENVQESDYYESEKDESKSDKDKKKPEKIKDKKKSTTDEESEKDKDKNISKSDEESEKDKDKKKSKKEKDEKESKSEKDGKKSKKDKKNKKDSLEDDPDVGPIQISKDLIKSIDGTHDILDEDINMERMVLRQRFNLLYQVYDLMINDVEFSILARFLRFMCIIGIIVALPFFFNDSFQYNNCQIFNFDYNKVYLPFSPDTHEEDKFDIFDTLR</sequence>
<dbReference type="EMBL" id="DS113342">
    <property type="protein sequence ID" value="EAY10184.1"/>
    <property type="molecule type" value="Genomic_DNA"/>
</dbReference>
<feature type="transmembrane region" description="Helical" evidence="2">
    <location>
        <begin position="313"/>
        <end position="333"/>
    </location>
</feature>
<dbReference type="STRING" id="5722.A2EAT9"/>
<accession>A2EAT9</accession>
<dbReference type="VEuPathDB" id="TrichDB:TVAG_118360"/>
<proteinExistence type="predicted"/>
<feature type="transmembrane region" description="Helical" evidence="2">
    <location>
        <begin position="368"/>
        <end position="391"/>
    </location>
</feature>
<feature type="transmembrane region" description="Helical" evidence="2">
    <location>
        <begin position="45"/>
        <end position="65"/>
    </location>
</feature>
<dbReference type="PANTHER" id="PTHR34993">
    <property type="entry name" value="TRANSMEMBRANE PROTEIN"/>
    <property type="match status" value="1"/>
</dbReference>
<feature type="transmembrane region" description="Helical" evidence="2">
    <location>
        <begin position="109"/>
        <end position="129"/>
    </location>
</feature>
<feature type="compositionally biased region" description="Acidic residues" evidence="1">
    <location>
        <begin position="489"/>
        <end position="501"/>
    </location>
</feature>
<gene>
    <name evidence="3" type="ORF">TVAG_118360</name>
</gene>
<feature type="compositionally biased region" description="Basic and acidic residues" evidence="1">
    <location>
        <begin position="522"/>
        <end position="545"/>
    </location>
</feature>
<keyword evidence="2" id="KW-0812">Transmembrane</keyword>
<evidence type="ECO:0000256" key="1">
    <source>
        <dbReference type="SAM" id="MobiDB-lite"/>
    </source>
</evidence>
<feature type="transmembrane region" description="Helical" evidence="2">
    <location>
        <begin position="339"/>
        <end position="356"/>
    </location>
</feature>
<feature type="compositionally biased region" description="Basic residues" evidence="1">
    <location>
        <begin position="636"/>
        <end position="645"/>
    </location>
</feature>
<dbReference type="KEGG" id="tva:4768115"/>
<keyword evidence="2" id="KW-1133">Transmembrane helix</keyword>
<reference evidence="3" key="2">
    <citation type="journal article" date="2007" name="Science">
        <title>Draft genome sequence of the sexually transmitted pathogen Trichomonas vaginalis.</title>
        <authorList>
            <person name="Carlton J.M."/>
            <person name="Hirt R.P."/>
            <person name="Silva J.C."/>
            <person name="Delcher A.L."/>
            <person name="Schatz M."/>
            <person name="Zhao Q."/>
            <person name="Wortman J.R."/>
            <person name="Bidwell S.L."/>
            <person name="Alsmark U.C.M."/>
            <person name="Besteiro S."/>
            <person name="Sicheritz-Ponten T."/>
            <person name="Noel C.J."/>
            <person name="Dacks J.B."/>
            <person name="Foster P.G."/>
            <person name="Simillion C."/>
            <person name="Van de Peer Y."/>
            <person name="Miranda-Saavedra D."/>
            <person name="Barton G.J."/>
            <person name="Westrop G.D."/>
            <person name="Mueller S."/>
            <person name="Dessi D."/>
            <person name="Fiori P.L."/>
            <person name="Ren Q."/>
            <person name="Paulsen I."/>
            <person name="Zhang H."/>
            <person name="Bastida-Corcuera F.D."/>
            <person name="Simoes-Barbosa A."/>
            <person name="Brown M.T."/>
            <person name="Hayes R.D."/>
            <person name="Mukherjee M."/>
            <person name="Okumura C.Y."/>
            <person name="Schneider R."/>
            <person name="Smith A.J."/>
            <person name="Vanacova S."/>
            <person name="Villalvazo M."/>
            <person name="Haas B.J."/>
            <person name="Pertea M."/>
            <person name="Feldblyum T.V."/>
            <person name="Utterback T.R."/>
            <person name="Shu C.L."/>
            <person name="Osoegawa K."/>
            <person name="de Jong P.J."/>
            <person name="Hrdy I."/>
            <person name="Horvathova L."/>
            <person name="Zubacova Z."/>
            <person name="Dolezal P."/>
            <person name="Malik S.B."/>
            <person name="Logsdon J.M. Jr."/>
            <person name="Henze K."/>
            <person name="Gupta A."/>
            <person name="Wang C.C."/>
            <person name="Dunne R.L."/>
            <person name="Upcroft J.A."/>
            <person name="Upcroft P."/>
            <person name="White O."/>
            <person name="Salzberg S.L."/>
            <person name="Tang P."/>
            <person name="Chiu C.-H."/>
            <person name="Lee Y.-S."/>
            <person name="Embley T.M."/>
            <person name="Coombs G.H."/>
            <person name="Mottram J.C."/>
            <person name="Tachezy J."/>
            <person name="Fraser-Liggett C.M."/>
            <person name="Johnson P.J."/>
        </authorList>
    </citation>
    <scope>NUCLEOTIDE SEQUENCE [LARGE SCALE GENOMIC DNA]</scope>
    <source>
        <strain evidence="3">G3</strain>
    </source>
</reference>
<feature type="compositionally biased region" description="Basic residues" evidence="1">
    <location>
        <begin position="463"/>
        <end position="483"/>
    </location>
</feature>
<protein>
    <submittedName>
        <fullName evidence="3">Uncharacterized protein</fullName>
    </submittedName>
</protein>
<keyword evidence="4" id="KW-1185">Reference proteome</keyword>
<dbReference type="RefSeq" id="XP_001322407.1">
    <property type="nucleotide sequence ID" value="XM_001322372.1"/>
</dbReference>
<dbReference type="SMR" id="A2EAT9"/>
<organism evidence="3 4">
    <name type="scientific">Trichomonas vaginalis (strain ATCC PRA-98 / G3)</name>
    <dbReference type="NCBI Taxonomy" id="412133"/>
    <lineage>
        <taxon>Eukaryota</taxon>
        <taxon>Metamonada</taxon>
        <taxon>Parabasalia</taxon>
        <taxon>Trichomonadida</taxon>
        <taxon>Trichomonadidae</taxon>
        <taxon>Trichomonas</taxon>
    </lineage>
</organism>
<dbReference type="InParanoid" id="A2EAT9"/>